<dbReference type="EMBL" id="CP113864">
    <property type="protein sequence ID" value="WAM31640.1"/>
    <property type="molecule type" value="Genomic_DNA"/>
</dbReference>
<accession>A0ABY7BGP8</accession>
<evidence type="ECO:0000313" key="1">
    <source>
        <dbReference type="EMBL" id="WAM31640.1"/>
    </source>
</evidence>
<name>A0ABY7BGP8_9FIRM</name>
<protein>
    <submittedName>
        <fullName evidence="1">Uncharacterized protein</fullName>
    </submittedName>
</protein>
<proteinExistence type="predicted"/>
<dbReference type="Proteomes" id="UP001164745">
    <property type="component" value="Chromosome"/>
</dbReference>
<reference evidence="1" key="1">
    <citation type="submission" date="2022-12" db="EMBL/GenBank/DDBJ databases">
        <authorList>
            <person name="Bing R.G."/>
            <person name="Willard D.J."/>
            <person name="Manesh M.J.H."/>
            <person name="Laemthong T."/>
            <person name="Crosby J.R."/>
            <person name="Kelly R.M."/>
        </authorList>
    </citation>
    <scope>NUCLEOTIDE SEQUENCE</scope>
    <source>
        <strain evidence="1">DSM 8991</strain>
    </source>
</reference>
<organism evidence="1 2">
    <name type="scientific">Caldicellulosiruptor naganoensis</name>
    <dbReference type="NCBI Taxonomy" id="29324"/>
    <lineage>
        <taxon>Bacteria</taxon>
        <taxon>Bacillati</taxon>
        <taxon>Bacillota</taxon>
        <taxon>Bacillota incertae sedis</taxon>
        <taxon>Caldicellulosiruptorales</taxon>
        <taxon>Caldicellulosiruptoraceae</taxon>
        <taxon>Caldicellulosiruptor</taxon>
    </lineage>
</organism>
<keyword evidence="2" id="KW-1185">Reference proteome</keyword>
<dbReference type="RefSeq" id="WP_045165981.1">
    <property type="nucleotide sequence ID" value="NZ_CP113864.1"/>
</dbReference>
<evidence type="ECO:0000313" key="2">
    <source>
        <dbReference type="Proteomes" id="UP001164745"/>
    </source>
</evidence>
<gene>
    <name evidence="1" type="ORF">OTJ99_000068</name>
</gene>
<sequence length="197" mass="22633">MIAFIPIDPKKKKMIAENGLNIENDYNKKIGLWGINVKCISGFLSPEAISTDFVAARVNTENSYIANYDLWTAFEATQNGELNRMYVNSIVNLKRYRFGEYRIPEILIFSSINKEDIVDVSKIKDLSNSLLSKNDQVYINCLVERITQNPNIAKNIVLDYFSRLGGDSRITKKVIGKGDKKLYIFIQENKYTWTVEI</sequence>